<gene>
    <name evidence="1" type="ORF">CRIB_1426</name>
</gene>
<proteinExistence type="predicted"/>
<keyword evidence="2" id="KW-1185">Reference proteome</keyword>
<evidence type="ECO:0000313" key="2">
    <source>
        <dbReference type="Proteomes" id="UP000245622"/>
    </source>
</evidence>
<accession>A0A1V1I3N0</accession>
<dbReference type="EMBL" id="LN555523">
    <property type="protein sequence ID" value="CED94034.1"/>
    <property type="molecule type" value="Genomic_DNA"/>
</dbReference>
<organism evidence="1 2">
    <name type="scientific">Romboutsia ilealis</name>
    <dbReference type="NCBI Taxonomy" id="1115758"/>
    <lineage>
        <taxon>Bacteria</taxon>
        <taxon>Bacillati</taxon>
        <taxon>Bacillota</taxon>
        <taxon>Clostridia</taxon>
        <taxon>Peptostreptococcales</taxon>
        <taxon>Peptostreptococcaceae</taxon>
        <taxon>Romboutsia</taxon>
    </lineage>
</organism>
<dbReference type="KEGG" id="ril:CRIB_1426"/>
<reference evidence="1 2" key="1">
    <citation type="submission" date="2014-04" db="EMBL/GenBank/DDBJ databases">
        <authorList>
            <person name="Hornung B.V."/>
        </authorList>
    </citation>
    <scope>NUCLEOTIDE SEQUENCE [LARGE SCALE GENOMIC DNA]</scope>
    <source>
        <strain evidence="1 2">CRIB</strain>
    </source>
</reference>
<dbReference type="Proteomes" id="UP000245622">
    <property type="component" value="Chromosome 1"/>
</dbReference>
<dbReference type="InterPro" id="IPR046028">
    <property type="entry name" value="DUF5986"/>
</dbReference>
<sequence>MKDPTKLKFKEKDYIAKCINRSQIKNNRLFKENNFELMIGKGHLVWNYIYSNLKHTFRNNNKFTVNYIQNYSWKQIYLYNKFEKELYIIMKENTFIDIIKGKKKQHLIAALANINDGDIENIPKRYKDELLKLDEVPKRSIIITFNYDENLKKGKYKAIRITPNLVEIESDEWNGK</sequence>
<protein>
    <submittedName>
        <fullName evidence="1">Uncharacterized protein</fullName>
    </submittedName>
</protein>
<dbReference type="GeneID" id="82205460"/>
<name>A0A1V1I3N0_9FIRM</name>
<dbReference type="RefSeq" id="WP_180701587.1">
    <property type="nucleotide sequence ID" value="NZ_CAPEHT010000066.1"/>
</dbReference>
<dbReference type="Pfam" id="PF19448">
    <property type="entry name" value="DUF5986"/>
    <property type="match status" value="1"/>
</dbReference>
<dbReference type="AlphaFoldDB" id="A0A1V1I3N0"/>
<evidence type="ECO:0000313" key="1">
    <source>
        <dbReference type="EMBL" id="CED94034.1"/>
    </source>
</evidence>